<proteinExistence type="predicted"/>
<name>A0A448XLW7_9PLAT</name>
<sequence>MEVCIIYLNMLSALLIVSALSSPVWRGGNEAAQEIQALHTSTWATRREDMGRTHTQRYSSSAMPRSERRMRESRGGARLARRDRATQSHNGPQPQVWLEYEGCE</sequence>
<comment type="caution">
    <text evidence="3">The sequence shown here is derived from an EMBL/GenBank/DDBJ whole genome shotgun (WGS) entry which is preliminary data.</text>
</comment>
<dbReference type="Proteomes" id="UP000784294">
    <property type="component" value="Unassembled WGS sequence"/>
</dbReference>
<evidence type="ECO:0008006" key="5">
    <source>
        <dbReference type="Google" id="ProtNLM"/>
    </source>
</evidence>
<accession>A0A448XLW7</accession>
<feature type="chain" id="PRO_5019538090" description="Secreted protein" evidence="2">
    <location>
        <begin position="22"/>
        <end position="104"/>
    </location>
</feature>
<protein>
    <recommendedName>
        <fullName evidence="5">Secreted protein</fullName>
    </recommendedName>
</protein>
<reference evidence="3" key="1">
    <citation type="submission" date="2018-11" db="EMBL/GenBank/DDBJ databases">
        <authorList>
            <consortium name="Pathogen Informatics"/>
        </authorList>
    </citation>
    <scope>NUCLEOTIDE SEQUENCE</scope>
</reference>
<evidence type="ECO:0000256" key="2">
    <source>
        <dbReference type="SAM" id="SignalP"/>
    </source>
</evidence>
<evidence type="ECO:0000256" key="1">
    <source>
        <dbReference type="SAM" id="MobiDB-lite"/>
    </source>
</evidence>
<evidence type="ECO:0000313" key="3">
    <source>
        <dbReference type="EMBL" id="VEL39822.1"/>
    </source>
</evidence>
<evidence type="ECO:0000313" key="4">
    <source>
        <dbReference type="Proteomes" id="UP000784294"/>
    </source>
</evidence>
<gene>
    <name evidence="3" type="ORF">PXEA_LOCUS33262</name>
</gene>
<organism evidence="3 4">
    <name type="scientific">Protopolystoma xenopodis</name>
    <dbReference type="NCBI Taxonomy" id="117903"/>
    <lineage>
        <taxon>Eukaryota</taxon>
        <taxon>Metazoa</taxon>
        <taxon>Spiralia</taxon>
        <taxon>Lophotrochozoa</taxon>
        <taxon>Platyhelminthes</taxon>
        <taxon>Monogenea</taxon>
        <taxon>Polyopisthocotylea</taxon>
        <taxon>Polystomatidea</taxon>
        <taxon>Polystomatidae</taxon>
        <taxon>Protopolystoma</taxon>
    </lineage>
</organism>
<keyword evidence="4" id="KW-1185">Reference proteome</keyword>
<keyword evidence="2" id="KW-0732">Signal</keyword>
<feature type="compositionally biased region" description="Basic and acidic residues" evidence="1">
    <location>
        <begin position="65"/>
        <end position="86"/>
    </location>
</feature>
<feature type="region of interest" description="Disordered" evidence="1">
    <location>
        <begin position="46"/>
        <end position="104"/>
    </location>
</feature>
<dbReference type="EMBL" id="CAAALY010262664">
    <property type="protein sequence ID" value="VEL39822.1"/>
    <property type="molecule type" value="Genomic_DNA"/>
</dbReference>
<feature type="signal peptide" evidence="2">
    <location>
        <begin position="1"/>
        <end position="21"/>
    </location>
</feature>
<dbReference type="AlphaFoldDB" id="A0A448XLW7"/>